<dbReference type="SUPFAM" id="SSF51735">
    <property type="entry name" value="NAD(P)-binding Rossmann-fold domains"/>
    <property type="match status" value="1"/>
</dbReference>
<dbReference type="InterPro" id="IPR002328">
    <property type="entry name" value="ADH_Zn_CS"/>
</dbReference>
<dbReference type="SUPFAM" id="SSF50129">
    <property type="entry name" value="GroES-like"/>
    <property type="match status" value="1"/>
</dbReference>
<dbReference type="GO" id="GO:0008270">
    <property type="term" value="F:zinc ion binding"/>
    <property type="evidence" value="ECO:0007669"/>
    <property type="project" value="InterPro"/>
</dbReference>
<evidence type="ECO:0000256" key="2">
    <source>
        <dbReference type="ARBA" id="ARBA00022723"/>
    </source>
</evidence>
<dbReference type="Pfam" id="PF00107">
    <property type="entry name" value="ADH_zinc_N"/>
    <property type="match status" value="1"/>
</dbReference>
<dbReference type="GO" id="GO:0005829">
    <property type="term" value="C:cytosol"/>
    <property type="evidence" value="ECO:0007669"/>
    <property type="project" value="TreeGrafter"/>
</dbReference>
<dbReference type="EMBL" id="AP013063">
    <property type="protein sequence ID" value="BAO32649.1"/>
    <property type="molecule type" value="Genomic_DNA"/>
</dbReference>
<proteinExistence type="inferred from homology"/>
<keyword evidence="5" id="KW-0520">NAD</keyword>
<keyword evidence="2 6" id="KW-0479">Metal-binding</keyword>
<comment type="cofactor">
    <cofactor evidence="1 6">
        <name>Zn(2+)</name>
        <dbReference type="ChEBI" id="CHEBI:29105"/>
    </cofactor>
</comment>
<sequence>MEIIGAISYPATALLKVEPLKLDDPRDDEVLVKIVATGLCHTDIAVHNGLIPVPAPVVLGHEGAGVVVRTGKNVRRVQTGDRVVLSLASCGHCRNCTSGRPTYCLEHQSLNWRVQRADGSVSLHAAGKAVHSHFFGQSSFAQYATVNASSVVKVPAEAPLEYLGPVACGIMTGAGAVMNSLSPPVGSSIAIFGVGAVGLAAVMAAQLSGCSPIIAIDINDDRLQVAKELGATHFINPAREELLAEINAITNNNGVQYSVEAAGSVKVMASAVSILAEQGCCVLTGVVGTGDTLPVDVMHLIRGRTIKGSIMGDAIPSIFIPTLVDLFAQGKFPIDKLITFYTLNEINQAIEDSQRGKCIKAVIKM</sequence>
<reference evidence="8" key="1">
    <citation type="journal article" date="2014" name="Genome Biol. Evol.">
        <title>Genome evolution and plasticity of Serratia marcescens, an important multidrug-resistant nosocomial pathogen.</title>
        <authorList>
            <person name="Iguchi A."/>
            <person name="Nagaya Y."/>
            <person name="Pradel E."/>
            <person name="Ooka T."/>
            <person name="Ogura Y."/>
            <person name="Katsura K."/>
            <person name="Kurokawa K."/>
            <person name="Oshima K."/>
            <person name="Hattori M."/>
            <person name="Parkhill J."/>
            <person name="Sebaihia M."/>
            <person name="Coulthurst S.J."/>
            <person name="Gotoh N."/>
            <person name="Thomson N.R."/>
            <person name="Ewbank J.J."/>
            <person name="Hayashi T."/>
        </authorList>
    </citation>
    <scope>NUCLEOTIDE SEQUENCE</scope>
    <source>
        <strain evidence="8">SM39</strain>
    </source>
</reference>
<dbReference type="InterPro" id="IPR013149">
    <property type="entry name" value="ADH-like_C"/>
</dbReference>
<evidence type="ECO:0000256" key="1">
    <source>
        <dbReference type="ARBA" id="ARBA00001947"/>
    </source>
</evidence>
<dbReference type="GO" id="GO:0051903">
    <property type="term" value="F:S-(hydroxymethyl)glutathione dehydrogenase [NAD(P)+] activity"/>
    <property type="evidence" value="ECO:0007669"/>
    <property type="project" value="TreeGrafter"/>
</dbReference>
<name>A0AAT9E1K7_SERMA</name>
<keyword evidence="4" id="KW-0560">Oxidoreductase</keyword>
<comment type="similarity">
    <text evidence="6">Belongs to the zinc-containing alcohol dehydrogenase family.</text>
</comment>
<feature type="domain" description="Enoyl reductase (ER)" evidence="7">
    <location>
        <begin position="11"/>
        <end position="363"/>
    </location>
</feature>
<dbReference type="InterPro" id="IPR036291">
    <property type="entry name" value="NAD(P)-bd_dom_sf"/>
</dbReference>
<dbReference type="Gene3D" id="3.40.50.720">
    <property type="entry name" value="NAD(P)-binding Rossmann-like Domain"/>
    <property type="match status" value="1"/>
</dbReference>
<dbReference type="PANTHER" id="PTHR43880">
    <property type="entry name" value="ALCOHOL DEHYDROGENASE"/>
    <property type="match status" value="1"/>
</dbReference>
<dbReference type="GO" id="GO:0046294">
    <property type="term" value="P:formaldehyde catabolic process"/>
    <property type="evidence" value="ECO:0007669"/>
    <property type="project" value="TreeGrafter"/>
</dbReference>
<dbReference type="PANTHER" id="PTHR43880:SF12">
    <property type="entry name" value="ALCOHOL DEHYDROGENASE CLASS-3"/>
    <property type="match status" value="1"/>
</dbReference>
<evidence type="ECO:0000256" key="5">
    <source>
        <dbReference type="ARBA" id="ARBA00023027"/>
    </source>
</evidence>
<dbReference type="InterPro" id="IPR011032">
    <property type="entry name" value="GroES-like_sf"/>
</dbReference>
<evidence type="ECO:0000256" key="6">
    <source>
        <dbReference type="RuleBase" id="RU361277"/>
    </source>
</evidence>
<dbReference type="Pfam" id="PF08240">
    <property type="entry name" value="ADH_N"/>
    <property type="match status" value="1"/>
</dbReference>
<dbReference type="AlphaFoldDB" id="A0AAT9E1K7"/>
<dbReference type="Gene3D" id="3.90.180.10">
    <property type="entry name" value="Medium-chain alcohol dehydrogenases, catalytic domain"/>
    <property type="match status" value="1"/>
</dbReference>
<dbReference type="RefSeq" id="WP_041033825.1">
    <property type="nucleotide sequence ID" value="NZ_AP013063.1"/>
</dbReference>
<protein>
    <submittedName>
        <fullName evidence="8">Alcohol dehydrogenase</fullName>
    </submittedName>
</protein>
<dbReference type="InterPro" id="IPR013154">
    <property type="entry name" value="ADH-like_N"/>
</dbReference>
<dbReference type="CDD" id="cd08278">
    <property type="entry name" value="benzyl_alcohol_DH"/>
    <property type="match status" value="1"/>
</dbReference>
<evidence type="ECO:0000313" key="8">
    <source>
        <dbReference type="EMBL" id="BAO32649.1"/>
    </source>
</evidence>
<keyword evidence="3 6" id="KW-0862">Zinc</keyword>
<dbReference type="FunFam" id="3.40.50.720:FF:000003">
    <property type="entry name" value="S-(hydroxymethyl)glutathione dehydrogenase"/>
    <property type="match status" value="1"/>
</dbReference>
<evidence type="ECO:0000256" key="4">
    <source>
        <dbReference type="ARBA" id="ARBA00023002"/>
    </source>
</evidence>
<dbReference type="KEGG" id="smar:SM39_0589"/>
<gene>
    <name evidence="8" type="ORF">SM39_0589</name>
</gene>
<accession>A0AAT9E1K7</accession>
<evidence type="ECO:0000259" key="7">
    <source>
        <dbReference type="SMART" id="SM00829"/>
    </source>
</evidence>
<dbReference type="SMART" id="SM00829">
    <property type="entry name" value="PKS_ER"/>
    <property type="match status" value="1"/>
</dbReference>
<dbReference type="PROSITE" id="PS00059">
    <property type="entry name" value="ADH_ZINC"/>
    <property type="match status" value="1"/>
</dbReference>
<dbReference type="InterPro" id="IPR020843">
    <property type="entry name" value="ER"/>
</dbReference>
<evidence type="ECO:0000256" key="3">
    <source>
        <dbReference type="ARBA" id="ARBA00022833"/>
    </source>
</evidence>
<organism evidence="8">
    <name type="scientific">Serratia marcescens SM39</name>
    <dbReference type="NCBI Taxonomy" id="1334564"/>
    <lineage>
        <taxon>Bacteria</taxon>
        <taxon>Pseudomonadati</taxon>
        <taxon>Pseudomonadota</taxon>
        <taxon>Gammaproteobacteria</taxon>
        <taxon>Enterobacterales</taxon>
        <taxon>Yersiniaceae</taxon>
        <taxon>Serratia</taxon>
    </lineage>
</organism>